<organism evidence="1 2">
    <name type="scientific">Planomonospora venezuelensis</name>
    <dbReference type="NCBI Taxonomy" id="1999"/>
    <lineage>
        <taxon>Bacteria</taxon>
        <taxon>Bacillati</taxon>
        <taxon>Actinomycetota</taxon>
        <taxon>Actinomycetes</taxon>
        <taxon>Streptosporangiales</taxon>
        <taxon>Streptosporangiaceae</taxon>
        <taxon>Planomonospora</taxon>
    </lineage>
</organism>
<evidence type="ECO:0000313" key="2">
    <source>
        <dbReference type="Proteomes" id="UP000562352"/>
    </source>
</evidence>
<comment type="caution">
    <text evidence="1">The sequence shown here is derived from an EMBL/GenBank/DDBJ whole genome shotgun (WGS) entry which is preliminary data.</text>
</comment>
<keyword evidence="2" id="KW-1185">Reference proteome</keyword>
<proteinExistence type="predicted"/>
<dbReference type="Proteomes" id="UP000562352">
    <property type="component" value="Unassembled WGS sequence"/>
</dbReference>
<reference evidence="1 2" key="1">
    <citation type="submission" date="2020-08" db="EMBL/GenBank/DDBJ databases">
        <title>Genomic Encyclopedia of Type Strains, Phase III (KMG-III): the genomes of soil and plant-associated and newly described type strains.</title>
        <authorList>
            <person name="Whitman W."/>
        </authorList>
    </citation>
    <scope>NUCLEOTIDE SEQUENCE [LARGE SCALE GENOMIC DNA]</scope>
    <source>
        <strain evidence="1 2">CECT 3303</strain>
    </source>
</reference>
<dbReference type="AlphaFoldDB" id="A0A841DAP7"/>
<name>A0A841DAP7_PLAVE</name>
<protein>
    <submittedName>
        <fullName evidence="1">Uncharacterized protein</fullName>
    </submittedName>
</protein>
<evidence type="ECO:0000313" key="1">
    <source>
        <dbReference type="EMBL" id="MBB5965913.1"/>
    </source>
</evidence>
<sequence>MSEFVGDRKSSTFRRSRDAGILWEETNQLESIKVRYTTTALARRMDDELLLVVRWMHANGRTLANTGADG</sequence>
<gene>
    <name evidence="1" type="ORF">FHS22_005204</name>
</gene>
<dbReference type="EMBL" id="JACHJJ010000020">
    <property type="protein sequence ID" value="MBB5965913.1"/>
    <property type="molecule type" value="Genomic_DNA"/>
</dbReference>
<accession>A0A841DAP7</accession>